<dbReference type="Pfam" id="PF08239">
    <property type="entry name" value="SH3_3"/>
    <property type="match status" value="1"/>
</dbReference>
<sequence>MNYRNIVIIILTIALFAGCKRFFEERGYVVANSGLSLRQSPKIDSNKLSVIPRDEFFIIVDKEGPEETIEGTTERWWKVNYKGEIGWLFSGFAAIYDPSFYDEKKSIYTGNRDIKNEFYNELKTFFLKKTDNHCQLNFISNAFPSGDGDDIFDEVYGIEINTKIDSMAILSKYHSFSVRIVNLERQADQFIISYVNSGKGSSNSVSSIEWELNKEKKTFFNKEKFGKGTNWENLIYKPNNEKSYVCNSHLKSWLYPFL</sequence>
<dbReference type="EMBL" id="RQFY01000007">
    <property type="protein sequence ID" value="TGL31649.1"/>
    <property type="molecule type" value="Genomic_DNA"/>
</dbReference>
<dbReference type="OrthoDB" id="331906at2"/>
<name>A0A4R9J3M8_9LEPT</name>
<dbReference type="Gene3D" id="2.30.30.40">
    <property type="entry name" value="SH3 Domains"/>
    <property type="match status" value="1"/>
</dbReference>
<accession>A0A4R9J3M8</accession>
<evidence type="ECO:0000259" key="1">
    <source>
        <dbReference type="Pfam" id="PF08239"/>
    </source>
</evidence>
<keyword evidence="3" id="KW-1185">Reference proteome</keyword>
<protein>
    <submittedName>
        <fullName evidence="2">SH3 domain-containing protein</fullName>
    </submittedName>
</protein>
<dbReference type="Proteomes" id="UP000297871">
    <property type="component" value="Unassembled WGS sequence"/>
</dbReference>
<evidence type="ECO:0000313" key="2">
    <source>
        <dbReference type="EMBL" id="TGL31649.1"/>
    </source>
</evidence>
<comment type="caution">
    <text evidence="2">The sequence shown here is derived from an EMBL/GenBank/DDBJ whole genome shotgun (WGS) entry which is preliminary data.</text>
</comment>
<organism evidence="2 3">
    <name type="scientific">Leptospira koniambonensis</name>
    <dbReference type="NCBI Taxonomy" id="2484950"/>
    <lineage>
        <taxon>Bacteria</taxon>
        <taxon>Pseudomonadati</taxon>
        <taxon>Spirochaetota</taxon>
        <taxon>Spirochaetia</taxon>
        <taxon>Leptospirales</taxon>
        <taxon>Leptospiraceae</taxon>
        <taxon>Leptospira</taxon>
    </lineage>
</organism>
<dbReference type="RefSeq" id="WP_135616385.1">
    <property type="nucleotide sequence ID" value="NZ_RQFY01000007.1"/>
</dbReference>
<evidence type="ECO:0000313" key="3">
    <source>
        <dbReference type="Proteomes" id="UP000297871"/>
    </source>
</evidence>
<reference evidence="2" key="1">
    <citation type="journal article" date="2019" name="PLoS Negl. Trop. Dis.">
        <title>Revisiting the worldwide diversity of Leptospira species in the environment.</title>
        <authorList>
            <person name="Vincent A.T."/>
            <person name="Schiettekatte O."/>
            <person name="Bourhy P."/>
            <person name="Veyrier F.J."/>
            <person name="Picardeau M."/>
        </authorList>
    </citation>
    <scope>NUCLEOTIDE SEQUENCE [LARGE SCALE GENOMIC DNA]</scope>
    <source>
        <strain evidence="2">201800265</strain>
    </source>
</reference>
<dbReference type="InterPro" id="IPR003646">
    <property type="entry name" value="SH3-like_bac-type"/>
</dbReference>
<gene>
    <name evidence="2" type="ORF">EHQ52_17130</name>
</gene>
<feature type="domain" description="SH3b" evidence="1">
    <location>
        <begin position="33"/>
        <end position="92"/>
    </location>
</feature>
<proteinExistence type="predicted"/>
<dbReference type="AlphaFoldDB" id="A0A4R9J3M8"/>
<dbReference type="PROSITE" id="PS51257">
    <property type="entry name" value="PROKAR_LIPOPROTEIN"/>
    <property type="match status" value="1"/>
</dbReference>